<evidence type="ECO:0000313" key="2">
    <source>
        <dbReference type="Proteomes" id="UP001221757"/>
    </source>
</evidence>
<organism evidence="1 2">
    <name type="scientific">Mycena rosella</name>
    <name type="common">Pink bonnet</name>
    <name type="synonym">Agaricus rosellus</name>
    <dbReference type="NCBI Taxonomy" id="1033263"/>
    <lineage>
        <taxon>Eukaryota</taxon>
        <taxon>Fungi</taxon>
        <taxon>Dikarya</taxon>
        <taxon>Basidiomycota</taxon>
        <taxon>Agaricomycotina</taxon>
        <taxon>Agaricomycetes</taxon>
        <taxon>Agaricomycetidae</taxon>
        <taxon>Agaricales</taxon>
        <taxon>Marasmiineae</taxon>
        <taxon>Mycenaceae</taxon>
        <taxon>Mycena</taxon>
    </lineage>
</organism>
<reference evidence="1" key="1">
    <citation type="submission" date="2023-03" db="EMBL/GenBank/DDBJ databases">
        <title>Massive genome expansion in bonnet fungi (Mycena s.s.) driven by repeated elements and novel gene families across ecological guilds.</title>
        <authorList>
            <consortium name="Lawrence Berkeley National Laboratory"/>
            <person name="Harder C.B."/>
            <person name="Miyauchi S."/>
            <person name="Viragh M."/>
            <person name="Kuo A."/>
            <person name="Thoen E."/>
            <person name="Andreopoulos B."/>
            <person name="Lu D."/>
            <person name="Skrede I."/>
            <person name="Drula E."/>
            <person name="Henrissat B."/>
            <person name="Morin E."/>
            <person name="Kohler A."/>
            <person name="Barry K."/>
            <person name="LaButti K."/>
            <person name="Morin E."/>
            <person name="Salamov A."/>
            <person name="Lipzen A."/>
            <person name="Mereny Z."/>
            <person name="Hegedus B."/>
            <person name="Baldrian P."/>
            <person name="Stursova M."/>
            <person name="Weitz H."/>
            <person name="Taylor A."/>
            <person name="Grigoriev I.V."/>
            <person name="Nagy L.G."/>
            <person name="Martin F."/>
            <person name="Kauserud H."/>
        </authorList>
    </citation>
    <scope>NUCLEOTIDE SEQUENCE</scope>
    <source>
        <strain evidence="1">CBHHK067</strain>
    </source>
</reference>
<evidence type="ECO:0000313" key="1">
    <source>
        <dbReference type="EMBL" id="KAJ7620790.1"/>
    </source>
</evidence>
<name>A0AAD7BGR8_MYCRO</name>
<dbReference type="EMBL" id="JARKIE010000694">
    <property type="protein sequence ID" value="KAJ7620790.1"/>
    <property type="molecule type" value="Genomic_DNA"/>
</dbReference>
<dbReference type="AlphaFoldDB" id="A0AAD7BGR8"/>
<keyword evidence="2" id="KW-1185">Reference proteome</keyword>
<protein>
    <submittedName>
        <fullName evidence="1">Uncharacterized protein</fullName>
    </submittedName>
</protein>
<gene>
    <name evidence="1" type="ORF">B0H17DRAFT_1151955</name>
</gene>
<sequence>MYTGVPRDNLPVTTAAGRWWDGEGGYPDSPRIARGSQPLAEGGAIRSLNAVYVVSKKWRLYRPYKSQKVYRDAPRTSTLPQEPRELRWNWGGSMIEAGVSETWWMHKWWKGSSSAAQSDWVLAWKWRRETGSRSKLLPGTHAMFDKGALKKMGVTWTTENMRDSGASAGLAKRGVAGMAGARRRQEHGKV</sequence>
<comment type="caution">
    <text evidence="1">The sequence shown here is derived from an EMBL/GenBank/DDBJ whole genome shotgun (WGS) entry which is preliminary data.</text>
</comment>
<dbReference type="Proteomes" id="UP001221757">
    <property type="component" value="Unassembled WGS sequence"/>
</dbReference>
<proteinExistence type="predicted"/>
<accession>A0AAD7BGR8</accession>